<protein>
    <submittedName>
        <fullName evidence="2">Uncharacterized protein</fullName>
    </submittedName>
</protein>
<comment type="caution">
    <text evidence="2">The sequence shown here is derived from an EMBL/GenBank/DDBJ whole genome shotgun (WGS) entry which is preliminary data.</text>
</comment>
<evidence type="ECO:0000313" key="2">
    <source>
        <dbReference type="EMBL" id="KAF5831452.1"/>
    </source>
</evidence>
<feature type="transmembrane region" description="Helical" evidence="1">
    <location>
        <begin position="112"/>
        <end position="135"/>
    </location>
</feature>
<keyword evidence="1" id="KW-0812">Transmembrane</keyword>
<dbReference type="Proteomes" id="UP000815325">
    <property type="component" value="Unassembled WGS sequence"/>
</dbReference>
<proteinExistence type="predicted"/>
<dbReference type="EMBL" id="MU069948">
    <property type="protein sequence ID" value="KAF5831452.1"/>
    <property type="molecule type" value="Genomic_DNA"/>
</dbReference>
<keyword evidence="1" id="KW-0472">Membrane</keyword>
<organism evidence="2 3">
    <name type="scientific">Dunaliella salina</name>
    <name type="common">Green alga</name>
    <name type="synonym">Protococcus salinus</name>
    <dbReference type="NCBI Taxonomy" id="3046"/>
    <lineage>
        <taxon>Eukaryota</taxon>
        <taxon>Viridiplantae</taxon>
        <taxon>Chlorophyta</taxon>
        <taxon>core chlorophytes</taxon>
        <taxon>Chlorophyceae</taxon>
        <taxon>CS clade</taxon>
        <taxon>Chlamydomonadales</taxon>
        <taxon>Dunaliellaceae</taxon>
        <taxon>Dunaliella</taxon>
    </lineage>
</organism>
<keyword evidence="3" id="KW-1185">Reference proteome</keyword>
<feature type="transmembrane region" description="Helical" evidence="1">
    <location>
        <begin position="76"/>
        <end position="100"/>
    </location>
</feature>
<name>A0ABQ7GA27_DUNSA</name>
<gene>
    <name evidence="2" type="ORF">DUNSADRAFT_13127</name>
</gene>
<sequence>MIGQHAIVPHPQYPQPDIDQRATDGYGDEAYYDSSSWRRGGSIQEGGLGGTVGQLILPPPGFTVWDLPPNKLKTGAIAATFISTAGFITLLAAAGLLAVLLTGAVVMMCTMLIILVCAGLTALVVTGAPIGFGIYKAVEALNATKRQARRQ</sequence>
<keyword evidence="1" id="KW-1133">Transmembrane helix</keyword>
<evidence type="ECO:0000256" key="1">
    <source>
        <dbReference type="SAM" id="Phobius"/>
    </source>
</evidence>
<accession>A0ABQ7GA27</accession>
<reference evidence="2" key="1">
    <citation type="submission" date="2017-08" db="EMBL/GenBank/DDBJ databases">
        <authorList>
            <person name="Polle J.E."/>
            <person name="Barry K."/>
            <person name="Cushman J."/>
            <person name="Schmutz J."/>
            <person name="Tran D."/>
            <person name="Hathwaick L.T."/>
            <person name="Yim W.C."/>
            <person name="Jenkins J."/>
            <person name="Mckie-Krisberg Z.M."/>
            <person name="Prochnik S."/>
            <person name="Lindquist E."/>
            <person name="Dockter R.B."/>
            <person name="Adam C."/>
            <person name="Molina H."/>
            <person name="Bunkerborg J."/>
            <person name="Jin E."/>
            <person name="Buchheim M."/>
            <person name="Magnuson J."/>
        </authorList>
    </citation>
    <scope>NUCLEOTIDE SEQUENCE</scope>
    <source>
        <strain evidence="2">CCAP 19/18</strain>
    </source>
</reference>
<evidence type="ECO:0000313" key="3">
    <source>
        <dbReference type="Proteomes" id="UP000815325"/>
    </source>
</evidence>